<reference evidence="1 2" key="1">
    <citation type="submission" date="2020-08" db="EMBL/GenBank/DDBJ databases">
        <authorList>
            <person name="Koutsovoulos G."/>
            <person name="Danchin GJ E."/>
        </authorList>
    </citation>
    <scope>NUCLEOTIDE SEQUENCE [LARGE SCALE GENOMIC DNA]</scope>
</reference>
<comment type="caution">
    <text evidence="1">The sequence shown here is derived from an EMBL/GenBank/DDBJ whole genome shotgun (WGS) entry which is preliminary data.</text>
</comment>
<protein>
    <submittedName>
        <fullName evidence="1">Uncharacterized protein</fullName>
    </submittedName>
</protein>
<accession>A0A6V7X175</accession>
<dbReference type="EMBL" id="CAJEWN010000995">
    <property type="protein sequence ID" value="CAD2192999.1"/>
    <property type="molecule type" value="Genomic_DNA"/>
</dbReference>
<dbReference type="AlphaFoldDB" id="A0A6V7X175"/>
<organism evidence="1 2">
    <name type="scientific">Meloidogyne enterolobii</name>
    <name type="common">Root-knot nematode worm</name>
    <name type="synonym">Meloidogyne mayaguensis</name>
    <dbReference type="NCBI Taxonomy" id="390850"/>
    <lineage>
        <taxon>Eukaryota</taxon>
        <taxon>Metazoa</taxon>
        <taxon>Ecdysozoa</taxon>
        <taxon>Nematoda</taxon>
        <taxon>Chromadorea</taxon>
        <taxon>Rhabditida</taxon>
        <taxon>Tylenchina</taxon>
        <taxon>Tylenchomorpha</taxon>
        <taxon>Tylenchoidea</taxon>
        <taxon>Meloidogynidae</taxon>
        <taxon>Meloidogyninae</taxon>
        <taxon>Meloidogyne</taxon>
    </lineage>
</organism>
<proteinExistence type="predicted"/>
<gene>
    <name evidence="1" type="ORF">MENT_LOCUS45924</name>
</gene>
<evidence type="ECO:0000313" key="1">
    <source>
        <dbReference type="EMBL" id="CAD2192999.1"/>
    </source>
</evidence>
<name>A0A6V7X175_MELEN</name>
<dbReference type="Proteomes" id="UP000580250">
    <property type="component" value="Unassembled WGS sequence"/>
</dbReference>
<evidence type="ECO:0000313" key="2">
    <source>
        <dbReference type="Proteomes" id="UP000580250"/>
    </source>
</evidence>
<sequence>MAIIPPPKIITWPSEEIFLNPQTYKHQVVKKRNTGINEIWFCITSESSIVISKPNCDDNWKKRNVNLCDLYRIFHWAGTTAIYDRMGEWKSTR</sequence>